<dbReference type="InterPro" id="IPR056798">
    <property type="entry name" value="ADH_Fe_C"/>
</dbReference>
<dbReference type="STRING" id="1569628.A0A316UUA8"/>
<organism evidence="4 5">
    <name type="scientific">Jaminaea rosea</name>
    <dbReference type="NCBI Taxonomy" id="1569628"/>
    <lineage>
        <taxon>Eukaryota</taxon>
        <taxon>Fungi</taxon>
        <taxon>Dikarya</taxon>
        <taxon>Basidiomycota</taxon>
        <taxon>Ustilaginomycotina</taxon>
        <taxon>Exobasidiomycetes</taxon>
        <taxon>Microstromatales</taxon>
        <taxon>Microstromatales incertae sedis</taxon>
        <taxon>Jaminaea</taxon>
    </lineage>
</organism>
<dbReference type="PROSITE" id="PS00060">
    <property type="entry name" value="ADH_IRON_2"/>
    <property type="match status" value="1"/>
</dbReference>
<accession>A0A316UUA8</accession>
<dbReference type="Pfam" id="PF00465">
    <property type="entry name" value="Fe-ADH"/>
    <property type="match status" value="1"/>
</dbReference>
<dbReference type="RefSeq" id="XP_025363502.1">
    <property type="nucleotide sequence ID" value="XM_025504348.1"/>
</dbReference>
<dbReference type="Gene3D" id="1.20.1090.10">
    <property type="entry name" value="Dehydroquinate synthase-like - alpha domain"/>
    <property type="match status" value="1"/>
</dbReference>
<reference evidence="4 5" key="1">
    <citation type="journal article" date="2018" name="Mol. Biol. Evol.">
        <title>Broad Genomic Sampling Reveals a Smut Pathogenic Ancestry of the Fungal Clade Ustilaginomycotina.</title>
        <authorList>
            <person name="Kijpornyongpan T."/>
            <person name="Mondo S.J."/>
            <person name="Barry K."/>
            <person name="Sandor L."/>
            <person name="Lee J."/>
            <person name="Lipzen A."/>
            <person name="Pangilinan J."/>
            <person name="LaButti K."/>
            <person name="Hainaut M."/>
            <person name="Henrissat B."/>
            <person name="Grigoriev I.V."/>
            <person name="Spatafora J.W."/>
            <person name="Aime M.C."/>
        </authorList>
    </citation>
    <scope>NUCLEOTIDE SEQUENCE [LARGE SCALE GENOMIC DNA]</scope>
    <source>
        <strain evidence="4 5">MCA 5214</strain>
    </source>
</reference>
<dbReference type="CDD" id="cd08192">
    <property type="entry name" value="MAR-like"/>
    <property type="match status" value="1"/>
</dbReference>
<dbReference type="InterPro" id="IPR039697">
    <property type="entry name" value="Alcohol_dehydrogenase_Fe"/>
</dbReference>
<dbReference type="Proteomes" id="UP000245884">
    <property type="component" value="Unassembled WGS sequence"/>
</dbReference>
<sequence length="408" mass="44207">MSTNTASSPSGVWRNTLHCSIRYGPGCLAPSLRSVFEEDLALLSPRPSRALIITGKSLSTKTDVIHQVRSALGDRYVATFDSISQHAPVEAIHEAVELVKRERIDALVSVGGGSPIDAAKAVSYLVHQERHGEDDNEPRNFIPSIAIPTTLSSAETTQNSGFTRDGKKTGVSHPALVPRAIILDGEVAMHTPLWLFLSSGMRAVDHAIECLYRPGDVQWLLRGQYLAALRELFVMLRRCKEKPDDVDTRQRLQIAAVTSLFPESRKGALGLSHGLGHALGSSYSIPHGITSCLTLAGSIRYTTRHSTPDRLASLAEALPFVVSSGSLAPIDSQDLEKLREQGNRVADEVDRLVSDLGLTSTLAEYKVPQSALRGIAEHAAGPKGKEDPKLVDEIVQLLEDIDQPKSRA</sequence>
<evidence type="ECO:0000313" key="5">
    <source>
        <dbReference type="Proteomes" id="UP000245884"/>
    </source>
</evidence>
<dbReference type="Gene3D" id="3.40.50.1970">
    <property type="match status" value="1"/>
</dbReference>
<evidence type="ECO:0000259" key="3">
    <source>
        <dbReference type="Pfam" id="PF25137"/>
    </source>
</evidence>
<name>A0A316UUA8_9BASI</name>
<proteinExistence type="predicted"/>
<dbReference type="Pfam" id="PF25137">
    <property type="entry name" value="ADH_Fe_C"/>
    <property type="match status" value="1"/>
</dbReference>
<feature type="domain" description="Fe-containing alcohol dehydrogenase-like C-terminal" evidence="3">
    <location>
        <begin position="198"/>
        <end position="399"/>
    </location>
</feature>
<evidence type="ECO:0000313" key="4">
    <source>
        <dbReference type="EMBL" id="PWN28890.1"/>
    </source>
</evidence>
<protein>
    <submittedName>
        <fullName evidence="4">Dehydroquinate synthase-like protein</fullName>
    </submittedName>
</protein>
<dbReference type="GO" id="GO:0005739">
    <property type="term" value="C:mitochondrion"/>
    <property type="evidence" value="ECO:0007669"/>
    <property type="project" value="TreeGrafter"/>
</dbReference>
<dbReference type="PANTHER" id="PTHR11496">
    <property type="entry name" value="ALCOHOL DEHYDROGENASE"/>
    <property type="match status" value="1"/>
</dbReference>
<dbReference type="PANTHER" id="PTHR11496:SF97">
    <property type="entry name" value="ALCOHOL DEHYDROGENASE IRON-TYPE_GLYCEROL DEHYDROGENASE GLDA DOMAIN-CONTAINING PROTEIN"/>
    <property type="match status" value="1"/>
</dbReference>
<dbReference type="GO" id="GO:0004022">
    <property type="term" value="F:alcohol dehydrogenase (NAD+) activity"/>
    <property type="evidence" value="ECO:0007669"/>
    <property type="project" value="TreeGrafter"/>
</dbReference>
<dbReference type="InterPro" id="IPR018211">
    <property type="entry name" value="ADH_Fe_CS"/>
</dbReference>
<dbReference type="InterPro" id="IPR001670">
    <property type="entry name" value="ADH_Fe/GldA"/>
</dbReference>
<dbReference type="SUPFAM" id="SSF56796">
    <property type="entry name" value="Dehydroquinate synthase-like"/>
    <property type="match status" value="1"/>
</dbReference>
<dbReference type="AlphaFoldDB" id="A0A316UUA8"/>
<gene>
    <name evidence="4" type="ORF">BDZ90DRAFT_218004</name>
</gene>
<dbReference type="GeneID" id="37026171"/>
<dbReference type="EMBL" id="KZ819664">
    <property type="protein sequence ID" value="PWN28890.1"/>
    <property type="molecule type" value="Genomic_DNA"/>
</dbReference>
<keyword evidence="5" id="KW-1185">Reference proteome</keyword>
<dbReference type="OrthoDB" id="3360544at2759"/>
<keyword evidence="1" id="KW-0560">Oxidoreductase</keyword>
<evidence type="ECO:0000259" key="2">
    <source>
        <dbReference type="Pfam" id="PF00465"/>
    </source>
</evidence>
<dbReference type="GO" id="GO:0046872">
    <property type="term" value="F:metal ion binding"/>
    <property type="evidence" value="ECO:0007669"/>
    <property type="project" value="InterPro"/>
</dbReference>
<feature type="domain" description="Alcohol dehydrogenase iron-type/glycerol dehydrogenase GldA" evidence="2">
    <location>
        <begin position="44"/>
        <end position="184"/>
    </location>
</feature>
<evidence type="ECO:0000256" key="1">
    <source>
        <dbReference type="ARBA" id="ARBA00023002"/>
    </source>
</evidence>